<dbReference type="PROSITE" id="PS00697">
    <property type="entry name" value="DNA_LIGASE_A1"/>
    <property type="match status" value="1"/>
</dbReference>
<feature type="domain" description="ATP-dependent DNA ligase family profile" evidence="19">
    <location>
        <begin position="549"/>
        <end position="686"/>
    </location>
</feature>
<dbReference type="GO" id="GO:0005524">
    <property type="term" value="F:ATP binding"/>
    <property type="evidence" value="ECO:0007669"/>
    <property type="project" value="UniProtKB-KW"/>
</dbReference>
<dbReference type="FunFam" id="1.10.3260.10:FF:000001">
    <property type="entry name" value="DNA ligase"/>
    <property type="match status" value="1"/>
</dbReference>
<dbReference type="GO" id="GO:1903461">
    <property type="term" value="P:Okazaki fragment processing involved in mitotic DNA replication"/>
    <property type="evidence" value="ECO:0007669"/>
    <property type="project" value="TreeGrafter"/>
</dbReference>
<evidence type="ECO:0000256" key="16">
    <source>
        <dbReference type="RuleBase" id="RU000617"/>
    </source>
</evidence>
<feature type="compositionally biased region" description="Basic and acidic residues" evidence="18">
    <location>
        <begin position="95"/>
        <end position="107"/>
    </location>
</feature>
<evidence type="ECO:0000256" key="7">
    <source>
        <dbReference type="ARBA" id="ARBA00022741"/>
    </source>
</evidence>
<evidence type="ECO:0000256" key="13">
    <source>
        <dbReference type="ARBA" id="ARBA00023242"/>
    </source>
</evidence>
<dbReference type="AlphaFoldDB" id="A0AAX4KDM6"/>
<evidence type="ECO:0000313" key="21">
    <source>
        <dbReference type="Proteomes" id="UP001358614"/>
    </source>
</evidence>
<accession>A0AAX4KDM6</accession>
<evidence type="ECO:0000256" key="2">
    <source>
        <dbReference type="ARBA" id="ARBA00007572"/>
    </source>
</evidence>
<evidence type="ECO:0000256" key="10">
    <source>
        <dbReference type="ARBA" id="ARBA00022842"/>
    </source>
</evidence>
<feature type="compositionally biased region" description="Basic and acidic residues" evidence="18">
    <location>
        <begin position="44"/>
        <end position="54"/>
    </location>
</feature>
<dbReference type="FunFam" id="3.30.470.30:FF:000016">
    <property type="entry name" value="DNA ligase"/>
    <property type="match status" value="1"/>
</dbReference>
<dbReference type="SUPFAM" id="SSF117018">
    <property type="entry name" value="ATP-dependent DNA ligase DNA-binding domain"/>
    <property type="match status" value="1"/>
</dbReference>
<keyword evidence="4" id="KW-0132">Cell division</keyword>
<keyword evidence="10" id="KW-0460">Magnesium</keyword>
<evidence type="ECO:0000256" key="1">
    <source>
        <dbReference type="ARBA" id="ARBA00004123"/>
    </source>
</evidence>
<dbReference type="Pfam" id="PF01068">
    <property type="entry name" value="DNA_ligase_A_M"/>
    <property type="match status" value="1"/>
</dbReference>
<dbReference type="NCBIfam" id="TIGR00574">
    <property type="entry name" value="dnl1"/>
    <property type="match status" value="1"/>
</dbReference>
<dbReference type="GO" id="GO:0046872">
    <property type="term" value="F:metal ion binding"/>
    <property type="evidence" value="ECO:0007669"/>
    <property type="project" value="UniProtKB-KW"/>
</dbReference>
<dbReference type="SUPFAM" id="SSF56091">
    <property type="entry name" value="DNA ligase/mRNA capping enzyme, catalytic domain"/>
    <property type="match status" value="1"/>
</dbReference>
<dbReference type="RefSeq" id="XP_066081627.1">
    <property type="nucleotide sequence ID" value="XM_066225530.1"/>
</dbReference>
<dbReference type="InterPro" id="IPR012310">
    <property type="entry name" value="DNA_ligase_ATP-dep_cent"/>
</dbReference>
<feature type="compositionally biased region" description="Polar residues" evidence="18">
    <location>
        <begin position="786"/>
        <end position="801"/>
    </location>
</feature>
<dbReference type="InterPro" id="IPR012309">
    <property type="entry name" value="DNA_ligase_ATP-dep_C"/>
</dbReference>
<dbReference type="InterPro" id="IPR000977">
    <property type="entry name" value="DNA_ligase_ATP-dep"/>
</dbReference>
<keyword evidence="3 16" id="KW-0436">Ligase</keyword>
<dbReference type="EC" id="6.5.1.1" evidence="16"/>
<dbReference type="GO" id="GO:0006310">
    <property type="term" value="P:DNA recombination"/>
    <property type="evidence" value="ECO:0007669"/>
    <property type="project" value="UniProtKB-KW"/>
</dbReference>
<dbReference type="InterPro" id="IPR016059">
    <property type="entry name" value="DNA_ligase_ATP-dep_CS"/>
</dbReference>
<evidence type="ECO:0000256" key="5">
    <source>
        <dbReference type="ARBA" id="ARBA00022705"/>
    </source>
</evidence>
<evidence type="ECO:0000256" key="17">
    <source>
        <dbReference type="RuleBase" id="RU004196"/>
    </source>
</evidence>
<dbReference type="Gene3D" id="3.30.1490.70">
    <property type="match status" value="1"/>
</dbReference>
<dbReference type="GO" id="GO:0003677">
    <property type="term" value="F:DNA binding"/>
    <property type="evidence" value="ECO:0007669"/>
    <property type="project" value="InterPro"/>
</dbReference>
<dbReference type="InterPro" id="IPR012340">
    <property type="entry name" value="NA-bd_OB-fold"/>
</dbReference>
<keyword evidence="14" id="KW-0131">Cell cycle</keyword>
<keyword evidence="21" id="KW-1185">Reference proteome</keyword>
<dbReference type="GO" id="GO:0005739">
    <property type="term" value="C:mitochondrion"/>
    <property type="evidence" value="ECO:0007669"/>
    <property type="project" value="TreeGrafter"/>
</dbReference>
<evidence type="ECO:0000256" key="3">
    <source>
        <dbReference type="ARBA" id="ARBA00022598"/>
    </source>
</evidence>
<dbReference type="HAMAP" id="MF_00407">
    <property type="entry name" value="DNA_ligase"/>
    <property type="match status" value="1"/>
</dbReference>
<protein>
    <recommendedName>
        <fullName evidence="16">DNA ligase</fullName>
        <ecNumber evidence="16">6.5.1.1</ecNumber>
    </recommendedName>
</protein>
<keyword evidence="8 16" id="KW-0227">DNA damage</keyword>
<keyword evidence="9 16" id="KW-0067">ATP-binding</keyword>
<evidence type="ECO:0000256" key="14">
    <source>
        <dbReference type="ARBA" id="ARBA00023306"/>
    </source>
</evidence>
<evidence type="ECO:0000256" key="6">
    <source>
        <dbReference type="ARBA" id="ARBA00022723"/>
    </source>
</evidence>
<dbReference type="InterPro" id="IPR012308">
    <property type="entry name" value="DNA_ligase_ATP-dep_N"/>
</dbReference>
<dbReference type="PROSITE" id="PS50160">
    <property type="entry name" value="DNA_LIGASE_A3"/>
    <property type="match status" value="1"/>
</dbReference>
<dbReference type="PANTHER" id="PTHR45674:SF4">
    <property type="entry name" value="DNA LIGASE 1"/>
    <property type="match status" value="1"/>
</dbReference>
<evidence type="ECO:0000259" key="19">
    <source>
        <dbReference type="PROSITE" id="PS50160"/>
    </source>
</evidence>
<evidence type="ECO:0000256" key="9">
    <source>
        <dbReference type="ARBA" id="ARBA00022840"/>
    </source>
</evidence>
<dbReference type="Gene3D" id="2.40.50.140">
    <property type="entry name" value="Nucleic acid-binding proteins"/>
    <property type="match status" value="1"/>
</dbReference>
<dbReference type="InterPro" id="IPR050191">
    <property type="entry name" value="ATP-dep_DNA_ligase"/>
</dbReference>
<dbReference type="Gene3D" id="1.10.3260.10">
    <property type="entry name" value="DNA ligase, ATP-dependent, N-terminal domain"/>
    <property type="match status" value="1"/>
</dbReference>
<dbReference type="CDD" id="cd07969">
    <property type="entry name" value="OBF_DNA_ligase_I"/>
    <property type="match status" value="1"/>
</dbReference>
<feature type="compositionally biased region" description="Low complexity" evidence="18">
    <location>
        <begin position="110"/>
        <end position="121"/>
    </location>
</feature>
<evidence type="ECO:0000256" key="4">
    <source>
        <dbReference type="ARBA" id="ARBA00022618"/>
    </source>
</evidence>
<dbReference type="CDD" id="cd07900">
    <property type="entry name" value="Adenylation_DNA_ligase_I_Euk"/>
    <property type="match status" value="1"/>
</dbReference>
<dbReference type="GO" id="GO:0003910">
    <property type="term" value="F:DNA ligase (ATP) activity"/>
    <property type="evidence" value="ECO:0007669"/>
    <property type="project" value="UniProtKB-EC"/>
</dbReference>
<dbReference type="PROSITE" id="PS00333">
    <property type="entry name" value="DNA_LIGASE_A2"/>
    <property type="match status" value="1"/>
</dbReference>
<keyword evidence="13" id="KW-0539">Nucleus</keyword>
<feature type="compositionally biased region" description="Low complexity" evidence="18">
    <location>
        <begin position="83"/>
        <end position="94"/>
    </location>
</feature>
<dbReference type="EMBL" id="CP144089">
    <property type="protein sequence ID" value="WWD03660.1"/>
    <property type="molecule type" value="Genomic_DNA"/>
</dbReference>
<dbReference type="Pfam" id="PF04675">
    <property type="entry name" value="DNA_ligase_A_N"/>
    <property type="match status" value="1"/>
</dbReference>
<dbReference type="InterPro" id="IPR022865">
    <property type="entry name" value="DNA_ligae_ATP-dep_bac/arc"/>
</dbReference>
<dbReference type="InterPro" id="IPR036599">
    <property type="entry name" value="DNA_ligase_N_sf"/>
</dbReference>
<dbReference type="PANTHER" id="PTHR45674">
    <property type="entry name" value="DNA LIGASE 1/3 FAMILY MEMBER"/>
    <property type="match status" value="1"/>
</dbReference>
<keyword evidence="6" id="KW-0479">Metal-binding</keyword>
<comment type="subcellular location">
    <subcellularLocation>
        <location evidence="1">Nucleus</location>
    </subcellularLocation>
</comment>
<evidence type="ECO:0000256" key="18">
    <source>
        <dbReference type="SAM" id="MobiDB-lite"/>
    </source>
</evidence>
<keyword evidence="11 16" id="KW-0233">DNA recombination</keyword>
<feature type="region of interest" description="Disordered" evidence="18">
    <location>
        <begin position="786"/>
        <end position="817"/>
    </location>
</feature>
<dbReference type="Pfam" id="PF04679">
    <property type="entry name" value="DNA_ligase_A_C"/>
    <property type="match status" value="1"/>
</dbReference>
<keyword evidence="12 16" id="KW-0234">DNA repair</keyword>
<dbReference type="Proteomes" id="UP001358614">
    <property type="component" value="Chromosome 1"/>
</dbReference>
<name>A0AAX4KDM6_9TREE</name>
<keyword evidence="7 16" id="KW-0547">Nucleotide-binding</keyword>
<evidence type="ECO:0000256" key="12">
    <source>
        <dbReference type="ARBA" id="ARBA00023204"/>
    </source>
</evidence>
<dbReference type="FunFam" id="2.40.50.140:FF:000062">
    <property type="entry name" value="DNA ligase"/>
    <property type="match status" value="1"/>
</dbReference>
<dbReference type="KEGG" id="ker:91100519"/>
<dbReference type="SUPFAM" id="SSF50249">
    <property type="entry name" value="Nucleic acid-binding proteins"/>
    <property type="match status" value="1"/>
</dbReference>
<dbReference type="GO" id="GO:0071897">
    <property type="term" value="P:DNA biosynthetic process"/>
    <property type="evidence" value="ECO:0007669"/>
    <property type="project" value="InterPro"/>
</dbReference>
<sequence length="817" mass="90192">MGDAQVKNNIVKKQKRVVQSDDEEDEQPVNGASSSKEATYSSQPDKKSTEESSPPHKKPKTSPEKIASIFAPAPKKVEKPKSSSEPSKSTSSSTGKEKSIENGKDGGKPIASIFAKAFSSKSKVKEEAREDADVDMERGSPTNDDEGEEELEEEDEEDEQEEAAAVKLASIFTKNHKSVPVADKGWKDGEAVPYAALVSTFEKIEATTKRLEILELLTQFFLVVAKRDTAKQAKDSNLLKVVYLCINRLCPDYMGIELGIGETLLIKAIAESTGRATTKIKEDLRKEGDLGKVAMNSRNTQPTMFKPKALTVPYVFQNLTEIAKATGNASQAKKVGIIKKLLAACQGNEAKFIVRSLEGKLRIGLADKTLVVALAHAIVLKTMGNKKIPHDKLAAKLEEGAEIVKSVYSELPNYDLVIPALLEVGVEGLKERCKLTPGVPLKPMLAKPTKAIGEVLDRFEGKEFTCEYKYDGERAQVHLLEDGSIAVFSRNSENMSAKYPDLVQQVPRAIKPSVKSFVIDAEAVAYDLETKKILPFQDLSRRKRKDVKAEDITVRVHLFAFDLLYLNGESLLTKELKERRTLLQEHFQPVESEFAFAESSDSQSTEEIAAFLEESVKDGCEGLMVKMLTTANSTYEPSRRSMNWLKLKKDYLSGVGDSLDLVVVGAYHGKGKRTAVYGAFLLACYDQDSENFQTICKIGTGFSEEFLSQSYEILKPLEIETVRNDIETGNAKPDVWFEPKIVWEVLTADLSLSPVYAAAHGLVDSRGISLRFPRFIKIRDDKSADEATSSEQVSEFYQRQVTAGGKKGGGGGEDDFW</sequence>
<keyword evidence="5" id="KW-0235">DNA replication</keyword>
<proteinExistence type="inferred from homology"/>
<dbReference type="Gene3D" id="3.30.470.30">
    <property type="entry name" value="DNA ligase/mRNA capping enzyme"/>
    <property type="match status" value="1"/>
</dbReference>
<dbReference type="GO" id="GO:0005634">
    <property type="term" value="C:nucleus"/>
    <property type="evidence" value="ECO:0007669"/>
    <property type="project" value="UniProtKB-SubCell"/>
</dbReference>
<feature type="region of interest" description="Disordered" evidence="18">
    <location>
        <begin position="1"/>
        <end position="164"/>
    </location>
</feature>
<feature type="compositionally biased region" description="Acidic residues" evidence="18">
    <location>
        <begin position="143"/>
        <end position="162"/>
    </location>
</feature>
<evidence type="ECO:0000256" key="8">
    <source>
        <dbReference type="ARBA" id="ARBA00022763"/>
    </source>
</evidence>
<dbReference type="GO" id="GO:0006281">
    <property type="term" value="P:DNA repair"/>
    <property type="evidence" value="ECO:0007669"/>
    <property type="project" value="UniProtKB-KW"/>
</dbReference>
<reference evidence="20 21" key="1">
    <citation type="submission" date="2024-01" db="EMBL/GenBank/DDBJ databases">
        <title>Comparative genomics of Cryptococcus and Kwoniella reveals pathogenesis evolution and contrasting modes of karyotype evolution via chromosome fusion or intercentromeric recombination.</title>
        <authorList>
            <person name="Coelho M.A."/>
            <person name="David-Palma M."/>
            <person name="Shea T."/>
            <person name="Bowers K."/>
            <person name="McGinley-Smith S."/>
            <person name="Mohammad A.W."/>
            <person name="Gnirke A."/>
            <person name="Yurkov A.M."/>
            <person name="Nowrousian M."/>
            <person name="Sun S."/>
            <person name="Cuomo C.A."/>
            <person name="Heitman J."/>
        </authorList>
    </citation>
    <scope>NUCLEOTIDE SEQUENCE [LARGE SCALE GENOMIC DNA]</scope>
    <source>
        <strain evidence="20 21">PYCC6329</strain>
    </source>
</reference>
<comment type="catalytic activity">
    <reaction evidence="15 16">
        <text>ATP + (deoxyribonucleotide)n-3'-hydroxyl + 5'-phospho-(deoxyribonucleotide)m = (deoxyribonucleotide)n+m + AMP + diphosphate.</text>
        <dbReference type="EC" id="6.5.1.1"/>
    </reaction>
</comment>
<dbReference type="GeneID" id="91100519"/>
<gene>
    <name evidence="20" type="ORF">V865_001715</name>
</gene>
<evidence type="ECO:0000256" key="11">
    <source>
        <dbReference type="ARBA" id="ARBA00023172"/>
    </source>
</evidence>
<comment type="similarity">
    <text evidence="2 17">Belongs to the ATP-dependent DNA ligase family.</text>
</comment>
<dbReference type="GO" id="GO:0051301">
    <property type="term" value="P:cell division"/>
    <property type="evidence" value="ECO:0007669"/>
    <property type="project" value="UniProtKB-KW"/>
</dbReference>
<organism evidence="20 21">
    <name type="scientific">Kwoniella europaea PYCC6329</name>
    <dbReference type="NCBI Taxonomy" id="1423913"/>
    <lineage>
        <taxon>Eukaryota</taxon>
        <taxon>Fungi</taxon>
        <taxon>Dikarya</taxon>
        <taxon>Basidiomycota</taxon>
        <taxon>Agaricomycotina</taxon>
        <taxon>Tremellomycetes</taxon>
        <taxon>Tremellales</taxon>
        <taxon>Cryptococcaceae</taxon>
        <taxon>Kwoniella</taxon>
    </lineage>
</organism>
<feature type="compositionally biased region" description="Polar residues" evidence="18">
    <location>
        <begin position="30"/>
        <end position="43"/>
    </location>
</feature>
<evidence type="ECO:0000313" key="20">
    <source>
        <dbReference type="EMBL" id="WWD03660.1"/>
    </source>
</evidence>
<evidence type="ECO:0000256" key="15">
    <source>
        <dbReference type="ARBA" id="ARBA00034003"/>
    </source>
</evidence>